<evidence type="ECO:0000256" key="1">
    <source>
        <dbReference type="SAM" id="Phobius"/>
    </source>
</evidence>
<dbReference type="Pfam" id="PF06966">
    <property type="entry name" value="DUF1295"/>
    <property type="match status" value="1"/>
</dbReference>
<dbReference type="eggNOG" id="KOG4650">
    <property type="taxonomic scope" value="Eukaryota"/>
</dbReference>
<name>H2Z7C9_CIOSA</name>
<protein>
    <submittedName>
        <fullName evidence="2">Uncharacterized protein</fullName>
    </submittedName>
</protein>
<accession>H2Z7C9</accession>
<feature type="transmembrane region" description="Helical" evidence="1">
    <location>
        <begin position="59"/>
        <end position="79"/>
    </location>
</feature>
<feature type="transmembrane region" description="Helical" evidence="1">
    <location>
        <begin position="206"/>
        <end position="225"/>
    </location>
</feature>
<keyword evidence="1" id="KW-0472">Membrane</keyword>
<keyword evidence="1" id="KW-0812">Transmembrane</keyword>
<dbReference type="OMA" id="FQMLWVW"/>
<dbReference type="GeneTree" id="ENSGT00390000008169"/>
<dbReference type="PANTHER" id="PTHR32251">
    <property type="entry name" value="3-OXO-5-ALPHA-STEROID 4-DEHYDROGENASE"/>
    <property type="match status" value="1"/>
</dbReference>
<dbReference type="PROSITE" id="PS50244">
    <property type="entry name" value="S5A_REDUCTASE"/>
    <property type="match status" value="1"/>
</dbReference>
<feature type="transmembrane region" description="Helical" evidence="1">
    <location>
        <begin position="7"/>
        <end position="24"/>
    </location>
</feature>
<dbReference type="GO" id="GO:0016020">
    <property type="term" value="C:membrane"/>
    <property type="evidence" value="ECO:0007669"/>
    <property type="project" value="TreeGrafter"/>
</dbReference>
<feature type="transmembrane region" description="Helical" evidence="1">
    <location>
        <begin position="180"/>
        <end position="199"/>
    </location>
</feature>
<feature type="transmembrane region" description="Helical" evidence="1">
    <location>
        <begin position="133"/>
        <end position="151"/>
    </location>
</feature>
<reference evidence="2" key="3">
    <citation type="submission" date="2025-09" db="UniProtKB">
        <authorList>
            <consortium name="Ensembl"/>
        </authorList>
    </citation>
    <scope>IDENTIFICATION</scope>
</reference>
<evidence type="ECO:0000313" key="2">
    <source>
        <dbReference type="Ensembl" id="ENSCSAVP00000013491.1"/>
    </source>
</evidence>
<evidence type="ECO:0000313" key="3">
    <source>
        <dbReference type="Proteomes" id="UP000007875"/>
    </source>
</evidence>
<keyword evidence="1" id="KW-1133">Transmembrane helix</keyword>
<reference evidence="3" key="1">
    <citation type="submission" date="2003-08" db="EMBL/GenBank/DDBJ databases">
        <authorList>
            <person name="Birren B."/>
            <person name="Nusbaum C."/>
            <person name="Abebe A."/>
            <person name="Abouelleil A."/>
            <person name="Adekoya E."/>
            <person name="Ait-zahra M."/>
            <person name="Allen N."/>
            <person name="Allen T."/>
            <person name="An P."/>
            <person name="Anderson M."/>
            <person name="Anderson S."/>
            <person name="Arachchi H."/>
            <person name="Armbruster J."/>
            <person name="Bachantsang P."/>
            <person name="Baldwin J."/>
            <person name="Barry A."/>
            <person name="Bayul T."/>
            <person name="Blitshsteyn B."/>
            <person name="Bloom T."/>
            <person name="Blye J."/>
            <person name="Boguslavskiy L."/>
            <person name="Borowsky M."/>
            <person name="Boukhgalter B."/>
            <person name="Brunache A."/>
            <person name="Butler J."/>
            <person name="Calixte N."/>
            <person name="Calvo S."/>
            <person name="Camarata J."/>
            <person name="Campo K."/>
            <person name="Chang J."/>
            <person name="Cheshatsang Y."/>
            <person name="Citroen M."/>
            <person name="Collymore A."/>
            <person name="Considine T."/>
            <person name="Cook A."/>
            <person name="Cooke P."/>
            <person name="Corum B."/>
            <person name="Cuomo C."/>
            <person name="David R."/>
            <person name="Dawoe T."/>
            <person name="Degray S."/>
            <person name="Dodge S."/>
            <person name="Dooley K."/>
            <person name="Dorje P."/>
            <person name="Dorjee K."/>
            <person name="Dorris L."/>
            <person name="Duffey N."/>
            <person name="Dupes A."/>
            <person name="Elkins T."/>
            <person name="Engels R."/>
            <person name="Erickson J."/>
            <person name="Farina A."/>
            <person name="Faro S."/>
            <person name="Ferreira P."/>
            <person name="Fischer H."/>
            <person name="Fitzgerald M."/>
            <person name="Foley K."/>
            <person name="Gage D."/>
            <person name="Galagan J."/>
            <person name="Gearin G."/>
            <person name="Gnerre S."/>
            <person name="Gnirke A."/>
            <person name="Goyette A."/>
            <person name="Graham J."/>
            <person name="Grandbois E."/>
            <person name="Gyaltsen K."/>
            <person name="Hafez N."/>
            <person name="Hagopian D."/>
            <person name="Hagos B."/>
            <person name="Hall J."/>
            <person name="Hatcher B."/>
            <person name="Heller A."/>
            <person name="Higgins H."/>
            <person name="Honan T."/>
            <person name="Horn A."/>
            <person name="Houde N."/>
            <person name="Hughes L."/>
            <person name="Hulme W."/>
            <person name="Husby E."/>
            <person name="Iliev I."/>
            <person name="Jaffe D."/>
            <person name="Jones C."/>
            <person name="Kamal M."/>
            <person name="Kamat A."/>
            <person name="Kamvysselis M."/>
            <person name="Karlsson E."/>
            <person name="Kells C."/>
            <person name="Kieu A."/>
            <person name="Kisner P."/>
            <person name="Kodira C."/>
            <person name="Kulbokas E."/>
            <person name="Labutti K."/>
            <person name="Lama D."/>
            <person name="Landers T."/>
            <person name="Leger J."/>
            <person name="Levine S."/>
            <person name="Lewis D."/>
            <person name="Lewis T."/>
            <person name="Lindblad-toh K."/>
            <person name="Liu X."/>
            <person name="Lokyitsang T."/>
            <person name="Lokyitsang Y."/>
            <person name="Lucien O."/>
            <person name="Lui A."/>
            <person name="Ma L.J."/>
            <person name="Mabbitt R."/>
            <person name="Macdonald J."/>
            <person name="Maclean C."/>
            <person name="Major J."/>
            <person name="Manning J."/>
            <person name="Marabella R."/>
            <person name="Maru K."/>
            <person name="Matthews C."/>
            <person name="Mauceli E."/>
            <person name="Mccarthy M."/>
            <person name="Mcdonough S."/>
            <person name="Mcghee T."/>
            <person name="Meldrim J."/>
            <person name="Meneus L."/>
            <person name="Mesirov J."/>
            <person name="Mihalev A."/>
            <person name="Mihova T."/>
            <person name="Mikkelsen T."/>
            <person name="Mlenga V."/>
            <person name="Moru K."/>
            <person name="Mozes J."/>
            <person name="Mulrain L."/>
            <person name="Munson G."/>
            <person name="Naylor J."/>
            <person name="Newes C."/>
            <person name="Nguyen C."/>
            <person name="Nguyen N."/>
            <person name="Nguyen T."/>
            <person name="Nicol R."/>
            <person name="Nielsen C."/>
            <person name="Nizzari M."/>
            <person name="Norbu C."/>
            <person name="Norbu N."/>
            <person name="O'donnell P."/>
            <person name="Okoawo O."/>
            <person name="O'leary S."/>
            <person name="Omotosho B."/>
            <person name="O'neill K."/>
            <person name="Osman S."/>
            <person name="Parker S."/>
            <person name="Perrin D."/>
            <person name="Phunkhang P."/>
            <person name="Piqani B."/>
            <person name="Purcell S."/>
            <person name="Rachupka T."/>
            <person name="Ramasamy U."/>
            <person name="Rameau R."/>
            <person name="Ray V."/>
            <person name="Raymond C."/>
            <person name="Retta R."/>
            <person name="Richardson S."/>
            <person name="Rise C."/>
            <person name="Rodriguez J."/>
            <person name="Rogers J."/>
            <person name="Rogov P."/>
            <person name="Rutman M."/>
            <person name="Schupbach R."/>
            <person name="Seaman C."/>
            <person name="Settipalli S."/>
            <person name="Sharpe T."/>
            <person name="Sheridan J."/>
            <person name="Sherpa N."/>
            <person name="Shi J."/>
            <person name="Smirnov S."/>
            <person name="Smith C."/>
            <person name="Sougnez C."/>
            <person name="Spencer B."/>
            <person name="Stalker J."/>
            <person name="Stange-thomann N."/>
            <person name="Stavropoulos S."/>
            <person name="Stetson K."/>
            <person name="Stone C."/>
            <person name="Stone S."/>
            <person name="Stubbs M."/>
            <person name="Talamas J."/>
            <person name="Tchuinga P."/>
            <person name="Tenzing P."/>
            <person name="Tesfaye S."/>
            <person name="Theodore J."/>
            <person name="Thoulutsang Y."/>
            <person name="Topham K."/>
            <person name="Towey S."/>
            <person name="Tsamla T."/>
            <person name="Tsomo N."/>
            <person name="Vallee D."/>
            <person name="Vassiliev H."/>
            <person name="Venkataraman V."/>
            <person name="Vinson J."/>
            <person name="Vo A."/>
            <person name="Wade C."/>
            <person name="Wang S."/>
            <person name="Wangchuk T."/>
            <person name="Wangdi T."/>
            <person name="Whittaker C."/>
            <person name="Wilkinson J."/>
            <person name="Wu Y."/>
            <person name="Wyman D."/>
            <person name="Yadav S."/>
            <person name="Yang S."/>
            <person name="Yang X."/>
            <person name="Yeager S."/>
            <person name="Yee E."/>
            <person name="Young G."/>
            <person name="Zainoun J."/>
            <person name="Zembeck L."/>
            <person name="Zimmer A."/>
            <person name="Zody M."/>
            <person name="Lander E."/>
        </authorList>
    </citation>
    <scope>NUCLEOTIDE SEQUENCE [LARGE SCALE GENOMIC DNA]</scope>
</reference>
<dbReference type="InterPro" id="IPR010721">
    <property type="entry name" value="UstE-like"/>
</dbReference>
<dbReference type="PANTHER" id="PTHR32251:SF17">
    <property type="entry name" value="STEROID 5-ALPHA REDUCTASE C-TERMINAL DOMAIN-CONTAINING PROTEIN"/>
    <property type="match status" value="1"/>
</dbReference>
<keyword evidence="3" id="KW-1185">Reference proteome</keyword>
<dbReference type="HOGENOM" id="CLU_043418_1_0_1"/>
<organism evidence="2 3">
    <name type="scientific">Ciona savignyi</name>
    <name type="common">Pacific transparent sea squirt</name>
    <dbReference type="NCBI Taxonomy" id="51511"/>
    <lineage>
        <taxon>Eukaryota</taxon>
        <taxon>Metazoa</taxon>
        <taxon>Chordata</taxon>
        <taxon>Tunicata</taxon>
        <taxon>Ascidiacea</taxon>
        <taxon>Phlebobranchia</taxon>
        <taxon>Cionidae</taxon>
        <taxon>Ciona</taxon>
    </lineage>
</organism>
<dbReference type="Proteomes" id="UP000007875">
    <property type="component" value="Unassembled WGS sequence"/>
</dbReference>
<dbReference type="Ensembl" id="ENSCSAVT00000013647.1">
    <property type="protein sequence ID" value="ENSCSAVP00000013491.1"/>
    <property type="gene ID" value="ENSCSAVG00000007911.1"/>
</dbReference>
<proteinExistence type="predicted"/>
<sequence>MNNIFTVVTLDFVIQLVGFTVAFSLQTEKFYDLTGSCTFILMAQASLRWRTKQHFRRMLLSTMVTVWAARLGIFLFYRVVTEGGDKRFTKVKTKPVVFLLYWMVQGVWILVTSAPMLIVNSEKQNAPINSRDYIGFAIWIFGLLFEVTADFQKLLFRSNPDNAGNFINTGLWSISRHPNYFGEILLWVGIFIIASSDLYGWKWICILSPAFVYYLLNYVSGIPLLERSGLKRYGDMPAYKNYINNVPVLVPFIGKT</sequence>
<dbReference type="InParanoid" id="H2Z7C9"/>
<dbReference type="AlphaFoldDB" id="H2Z7C9"/>
<dbReference type="Gene3D" id="1.20.120.1630">
    <property type="match status" value="1"/>
</dbReference>
<reference evidence="2" key="2">
    <citation type="submission" date="2025-08" db="UniProtKB">
        <authorList>
            <consortium name="Ensembl"/>
        </authorList>
    </citation>
    <scope>IDENTIFICATION</scope>
</reference>
<feature type="transmembrane region" description="Helical" evidence="1">
    <location>
        <begin position="99"/>
        <end position="121"/>
    </location>
</feature>